<dbReference type="SUPFAM" id="SSF81383">
    <property type="entry name" value="F-box domain"/>
    <property type="match status" value="1"/>
</dbReference>
<reference evidence="2" key="1">
    <citation type="submission" date="2022-01" db="EMBL/GenBank/DDBJ databases">
        <title>Genome Sequence Resource for Two Populations of Ditylenchus destructor, the Migratory Endoparasitic Phytonematode.</title>
        <authorList>
            <person name="Zhang H."/>
            <person name="Lin R."/>
            <person name="Xie B."/>
        </authorList>
    </citation>
    <scope>NUCLEOTIDE SEQUENCE</scope>
    <source>
        <strain evidence="2">BazhouSP</strain>
    </source>
</reference>
<dbReference type="InterPro" id="IPR036047">
    <property type="entry name" value="F-box-like_dom_sf"/>
</dbReference>
<evidence type="ECO:0000259" key="1">
    <source>
        <dbReference type="PROSITE" id="PS50181"/>
    </source>
</evidence>
<dbReference type="Proteomes" id="UP001201812">
    <property type="component" value="Unassembled WGS sequence"/>
</dbReference>
<dbReference type="EMBL" id="JAKKPZ010000109">
    <property type="protein sequence ID" value="KAI1701872.1"/>
    <property type="molecule type" value="Genomic_DNA"/>
</dbReference>
<dbReference type="SMART" id="SM00256">
    <property type="entry name" value="FBOX"/>
    <property type="match status" value="1"/>
</dbReference>
<dbReference type="InterPro" id="IPR001810">
    <property type="entry name" value="F-box_dom"/>
</dbReference>
<protein>
    <submittedName>
        <fullName evidence="2">F-box-like domain-containing protein</fullName>
    </submittedName>
</protein>
<dbReference type="InterPro" id="IPR032675">
    <property type="entry name" value="LRR_dom_sf"/>
</dbReference>
<dbReference type="PROSITE" id="PS50181">
    <property type="entry name" value="FBOX"/>
    <property type="match status" value="1"/>
</dbReference>
<dbReference type="Gene3D" id="3.80.10.10">
    <property type="entry name" value="Ribonuclease Inhibitor"/>
    <property type="match status" value="1"/>
</dbReference>
<name>A0AAD4MNV8_9BILA</name>
<accession>A0AAD4MNV8</accession>
<gene>
    <name evidence="2" type="ORF">DdX_15818</name>
</gene>
<dbReference type="PANTHER" id="PTHR38926">
    <property type="entry name" value="F-BOX DOMAIN CONTAINING PROTEIN, EXPRESSED"/>
    <property type="match status" value="1"/>
</dbReference>
<keyword evidence="3" id="KW-1185">Reference proteome</keyword>
<dbReference type="CDD" id="cd09917">
    <property type="entry name" value="F-box_SF"/>
    <property type="match status" value="1"/>
</dbReference>
<dbReference type="PANTHER" id="PTHR38926:SF5">
    <property type="entry name" value="F-BOX AND LEUCINE-RICH REPEAT PROTEIN 6"/>
    <property type="match status" value="1"/>
</dbReference>
<dbReference type="Pfam" id="PF12937">
    <property type="entry name" value="F-box-like"/>
    <property type="match status" value="1"/>
</dbReference>
<comment type="caution">
    <text evidence="2">The sequence shown here is derived from an EMBL/GenBank/DDBJ whole genome shotgun (WGS) entry which is preliminary data.</text>
</comment>
<dbReference type="SUPFAM" id="SSF52047">
    <property type="entry name" value="RNI-like"/>
    <property type="match status" value="1"/>
</dbReference>
<sequence>MDLIDQNGACYDNAESAMYQFSFKNSAIFGIVPSHQIFKFEKRSGCNINSQMDAIGNINQLPVECLAQIFEKLPWKDRLKIEQVCKNWQHVAKNFSWGNYRIFNNNKYWDRAMQIKPFFDRCGRHLRRLALRDWSPQTALSFIRMAPNVQHLRFRDVKLDNESLKELAGIVPGLKSLVLILALRREEKSTGYSLGLMEFFKAITGLEYLYIYEAGALFDQYSFVQFPSNLKYLGLRYVSNAAQILSWVAKGCKNLKGLYLEFRCNIDENLFHAISRIKSLTYLAMVTSRDWKPPYEIGYVFEELTELRALEIDTLDEKMISAIARHCNKLEHLDLYDYNDVISAEQHAAILRLTLLPNLCSLEIWSDSYSKEQRTELVNRLIAKGNLQYIVCNVSMYVQAPLEPEVVLEILRRCKSIRSVGLDFGPINSDFYSKICQVVDEIDKENRKQGEFTGITHPIVEVQYYKDLTGNITTPYKWLRFKDQISSSAVGENWKFGWLGAGKP</sequence>
<feature type="domain" description="F-box" evidence="1">
    <location>
        <begin position="55"/>
        <end position="112"/>
    </location>
</feature>
<evidence type="ECO:0000313" key="3">
    <source>
        <dbReference type="Proteomes" id="UP001201812"/>
    </source>
</evidence>
<proteinExistence type="predicted"/>
<organism evidence="2 3">
    <name type="scientific">Ditylenchus destructor</name>
    <dbReference type="NCBI Taxonomy" id="166010"/>
    <lineage>
        <taxon>Eukaryota</taxon>
        <taxon>Metazoa</taxon>
        <taxon>Ecdysozoa</taxon>
        <taxon>Nematoda</taxon>
        <taxon>Chromadorea</taxon>
        <taxon>Rhabditida</taxon>
        <taxon>Tylenchina</taxon>
        <taxon>Tylenchomorpha</taxon>
        <taxon>Sphaerularioidea</taxon>
        <taxon>Anguinidae</taxon>
        <taxon>Anguininae</taxon>
        <taxon>Ditylenchus</taxon>
    </lineage>
</organism>
<evidence type="ECO:0000313" key="2">
    <source>
        <dbReference type="EMBL" id="KAI1701872.1"/>
    </source>
</evidence>
<dbReference type="Gene3D" id="1.20.1280.50">
    <property type="match status" value="1"/>
</dbReference>
<dbReference type="AlphaFoldDB" id="A0AAD4MNV8"/>